<dbReference type="InterPro" id="IPR029063">
    <property type="entry name" value="SAM-dependent_MTases_sf"/>
</dbReference>
<evidence type="ECO:0000259" key="2">
    <source>
        <dbReference type="Pfam" id="PF08241"/>
    </source>
</evidence>
<dbReference type="OrthoDB" id="9796760at2"/>
<evidence type="ECO:0000313" key="3">
    <source>
        <dbReference type="EMBL" id="MTV32298.1"/>
    </source>
</evidence>
<dbReference type="SUPFAM" id="SSF53335">
    <property type="entry name" value="S-adenosyl-L-methionine-dependent methyltransferases"/>
    <property type="match status" value="1"/>
</dbReference>
<keyword evidence="3" id="KW-0808">Transferase</keyword>
<dbReference type="Proteomes" id="UP000439113">
    <property type="component" value="Unassembled WGS sequence"/>
</dbReference>
<name>A0A6N8DPR9_RHOAC</name>
<accession>A0A6N8DPR9</accession>
<dbReference type="Gene3D" id="3.40.50.150">
    <property type="entry name" value="Vaccinia Virus protein VP39"/>
    <property type="match status" value="1"/>
</dbReference>
<organism evidence="3 4">
    <name type="scientific">Rhodoblastus acidophilus</name>
    <name type="common">Rhodopseudomonas acidophila</name>
    <dbReference type="NCBI Taxonomy" id="1074"/>
    <lineage>
        <taxon>Bacteria</taxon>
        <taxon>Pseudomonadati</taxon>
        <taxon>Pseudomonadota</taxon>
        <taxon>Alphaproteobacteria</taxon>
        <taxon>Hyphomicrobiales</taxon>
        <taxon>Rhodoblastaceae</taxon>
        <taxon>Rhodoblastus</taxon>
    </lineage>
</organism>
<keyword evidence="3" id="KW-0489">Methyltransferase</keyword>
<dbReference type="InterPro" id="IPR013216">
    <property type="entry name" value="Methyltransf_11"/>
</dbReference>
<dbReference type="GO" id="GO:0008757">
    <property type="term" value="F:S-adenosylmethionine-dependent methyltransferase activity"/>
    <property type="evidence" value="ECO:0007669"/>
    <property type="project" value="InterPro"/>
</dbReference>
<evidence type="ECO:0000313" key="4">
    <source>
        <dbReference type="Proteomes" id="UP000439113"/>
    </source>
</evidence>
<gene>
    <name evidence="3" type="ORF">GJ654_15015</name>
</gene>
<dbReference type="Pfam" id="PF08241">
    <property type="entry name" value="Methyltransf_11"/>
    <property type="match status" value="1"/>
</dbReference>
<feature type="compositionally biased region" description="Low complexity" evidence="1">
    <location>
        <begin position="235"/>
        <end position="246"/>
    </location>
</feature>
<feature type="region of interest" description="Disordered" evidence="1">
    <location>
        <begin position="235"/>
        <end position="263"/>
    </location>
</feature>
<evidence type="ECO:0000256" key="1">
    <source>
        <dbReference type="SAM" id="MobiDB-lite"/>
    </source>
</evidence>
<protein>
    <submittedName>
        <fullName evidence="3">Methyltransferase domain-containing protein</fullName>
    </submittedName>
</protein>
<dbReference type="AlphaFoldDB" id="A0A6N8DPR9"/>
<reference evidence="3 4" key="1">
    <citation type="submission" date="2019-11" db="EMBL/GenBank/DDBJ databases">
        <title>Whole-genome sequence of a Rhodoblastus acidophilus DSM 142.</title>
        <authorList>
            <person name="Kyndt J.A."/>
            <person name="Meyer T.E."/>
        </authorList>
    </citation>
    <scope>NUCLEOTIDE SEQUENCE [LARGE SCALE GENOMIC DNA]</scope>
    <source>
        <strain evidence="3 4">DSM 142</strain>
    </source>
</reference>
<sequence length="263" mass="28062">MTEHKKIILNAGSGSRSAGRIPPMFNEQEWSEVRLDIFPANEPDIVGSIVDMRALVGDAMVDVIYSSHAIEHLHAHEVIPAFREFRRVLKPGGFAIVTCPSLVAIARFILAEGAEAIAYESPAGAIRPIDMLYGHSEFIANGATYMAHHTGFTAQRLGRVAMNAGFSEVRVIEGKFFDIWGLLLTPETSWDALKKLFTGSVLEPLLTLDKVAKEQAAAQVAPQAGAQAAAQVAPQTGAQAAAQVAPRPADESAARTATQPGPA</sequence>
<dbReference type="EMBL" id="WNKS01000015">
    <property type="protein sequence ID" value="MTV32298.1"/>
    <property type="molecule type" value="Genomic_DNA"/>
</dbReference>
<dbReference type="GO" id="GO:0032259">
    <property type="term" value="P:methylation"/>
    <property type="evidence" value="ECO:0007669"/>
    <property type="project" value="UniProtKB-KW"/>
</dbReference>
<comment type="caution">
    <text evidence="3">The sequence shown here is derived from an EMBL/GenBank/DDBJ whole genome shotgun (WGS) entry which is preliminary data.</text>
</comment>
<feature type="domain" description="Methyltransferase type 11" evidence="2">
    <location>
        <begin position="56"/>
        <end position="96"/>
    </location>
</feature>
<proteinExistence type="predicted"/>
<dbReference type="RefSeq" id="WP_155446988.1">
    <property type="nucleotide sequence ID" value="NZ_JAOQNR010000007.1"/>
</dbReference>